<organism evidence="2 3">
    <name type="scientific">Nocardia callitridis</name>
    <dbReference type="NCBI Taxonomy" id="648753"/>
    <lineage>
        <taxon>Bacteria</taxon>
        <taxon>Bacillati</taxon>
        <taxon>Actinomycetota</taxon>
        <taxon>Actinomycetes</taxon>
        <taxon>Mycobacteriales</taxon>
        <taxon>Nocardiaceae</taxon>
        <taxon>Nocardia</taxon>
    </lineage>
</organism>
<sequence length="107" mass="11585">MVSGFRQDVPCLEWDGVVRADSSADAGHGSSRAPARPGDLTQWQRKGGSRRRQKRRSTRILLVDSNSAVVEQLSCGNSRATSGSVSPGPIVLGAARVGRRVNLERWE</sequence>
<dbReference type="Proteomes" id="UP001500603">
    <property type="component" value="Unassembled WGS sequence"/>
</dbReference>
<dbReference type="EMBL" id="BAABJM010000003">
    <property type="protein sequence ID" value="GAA5057898.1"/>
    <property type="molecule type" value="Genomic_DNA"/>
</dbReference>
<evidence type="ECO:0000313" key="2">
    <source>
        <dbReference type="EMBL" id="GAA5057898.1"/>
    </source>
</evidence>
<evidence type="ECO:0000256" key="1">
    <source>
        <dbReference type="SAM" id="MobiDB-lite"/>
    </source>
</evidence>
<keyword evidence="3" id="KW-1185">Reference proteome</keyword>
<name>A0ABP9KGF5_9NOCA</name>
<feature type="compositionally biased region" description="Basic residues" evidence="1">
    <location>
        <begin position="47"/>
        <end position="58"/>
    </location>
</feature>
<proteinExistence type="predicted"/>
<feature type="region of interest" description="Disordered" evidence="1">
    <location>
        <begin position="22"/>
        <end position="58"/>
    </location>
</feature>
<gene>
    <name evidence="2" type="ORF">GCM10023318_36640</name>
</gene>
<protein>
    <submittedName>
        <fullName evidence="2">Uncharacterized protein</fullName>
    </submittedName>
</protein>
<comment type="caution">
    <text evidence="2">The sequence shown here is derived from an EMBL/GenBank/DDBJ whole genome shotgun (WGS) entry which is preliminary data.</text>
</comment>
<evidence type="ECO:0000313" key="3">
    <source>
        <dbReference type="Proteomes" id="UP001500603"/>
    </source>
</evidence>
<accession>A0ABP9KGF5</accession>
<feature type="compositionally biased region" description="Low complexity" evidence="1">
    <location>
        <begin position="22"/>
        <end position="33"/>
    </location>
</feature>
<reference evidence="3" key="1">
    <citation type="journal article" date="2019" name="Int. J. Syst. Evol. Microbiol.">
        <title>The Global Catalogue of Microorganisms (GCM) 10K type strain sequencing project: providing services to taxonomists for standard genome sequencing and annotation.</title>
        <authorList>
            <consortium name="The Broad Institute Genomics Platform"/>
            <consortium name="The Broad Institute Genome Sequencing Center for Infectious Disease"/>
            <person name="Wu L."/>
            <person name="Ma J."/>
        </authorList>
    </citation>
    <scope>NUCLEOTIDE SEQUENCE [LARGE SCALE GENOMIC DNA]</scope>
    <source>
        <strain evidence="3">JCM 18298</strain>
    </source>
</reference>